<gene>
    <name evidence="2" type="ORF">DVH24_002591</name>
</gene>
<feature type="region of interest" description="Disordered" evidence="1">
    <location>
        <begin position="44"/>
        <end position="66"/>
    </location>
</feature>
<reference evidence="2 3" key="1">
    <citation type="submission" date="2018-10" db="EMBL/GenBank/DDBJ databases">
        <title>A high-quality apple genome assembly.</title>
        <authorList>
            <person name="Hu J."/>
        </authorList>
    </citation>
    <scope>NUCLEOTIDE SEQUENCE [LARGE SCALE GENOMIC DNA]</scope>
    <source>
        <strain evidence="3">cv. HFTH1</strain>
        <tissue evidence="2">Young leaf</tissue>
    </source>
</reference>
<dbReference type="AlphaFoldDB" id="A0A498KAG2"/>
<keyword evidence="3" id="KW-1185">Reference proteome</keyword>
<evidence type="ECO:0000256" key="1">
    <source>
        <dbReference type="SAM" id="MobiDB-lite"/>
    </source>
</evidence>
<name>A0A498KAG2_MALDO</name>
<evidence type="ECO:0000313" key="3">
    <source>
        <dbReference type="Proteomes" id="UP000290289"/>
    </source>
</evidence>
<evidence type="ECO:0000313" key="2">
    <source>
        <dbReference type="EMBL" id="RXI02513.1"/>
    </source>
</evidence>
<accession>A0A498KAG2</accession>
<protein>
    <submittedName>
        <fullName evidence="2">Uncharacterized protein</fullName>
    </submittedName>
</protein>
<dbReference type="Proteomes" id="UP000290289">
    <property type="component" value="Chromosome 3"/>
</dbReference>
<dbReference type="EMBL" id="RDQH01000329">
    <property type="protein sequence ID" value="RXI02513.1"/>
    <property type="molecule type" value="Genomic_DNA"/>
</dbReference>
<comment type="caution">
    <text evidence="2">The sequence shown here is derived from an EMBL/GenBank/DDBJ whole genome shotgun (WGS) entry which is preliminary data.</text>
</comment>
<sequence>MSAYAAASPPSYALSIRDEKDGAAESKSTFLVVAFCLCLGVYSATAGGSNSGAKTDSEDEDRESVHVSYSAGLEEVDMRVIEGSQEVDAIKLLEVIKAKGPSLNVRS</sequence>
<proteinExistence type="predicted"/>
<organism evidence="2 3">
    <name type="scientific">Malus domestica</name>
    <name type="common">Apple</name>
    <name type="synonym">Pyrus malus</name>
    <dbReference type="NCBI Taxonomy" id="3750"/>
    <lineage>
        <taxon>Eukaryota</taxon>
        <taxon>Viridiplantae</taxon>
        <taxon>Streptophyta</taxon>
        <taxon>Embryophyta</taxon>
        <taxon>Tracheophyta</taxon>
        <taxon>Spermatophyta</taxon>
        <taxon>Magnoliopsida</taxon>
        <taxon>eudicotyledons</taxon>
        <taxon>Gunneridae</taxon>
        <taxon>Pentapetalae</taxon>
        <taxon>rosids</taxon>
        <taxon>fabids</taxon>
        <taxon>Rosales</taxon>
        <taxon>Rosaceae</taxon>
        <taxon>Amygdaloideae</taxon>
        <taxon>Maleae</taxon>
        <taxon>Malus</taxon>
    </lineage>
</organism>